<evidence type="ECO:0000313" key="1">
    <source>
        <dbReference type="EMBL" id="PNR58454.1"/>
    </source>
</evidence>
<reference evidence="1 3" key="2">
    <citation type="journal article" date="2018" name="Plant J.">
        <title>The Physcomitrella patens chromosome-scale assembly reveals moss genome structure and evolution.</title>
        <authorList>
            <person name="Lang D."/>
            <person name="Ullrich K.K."/>
            <person name="Murat F."/>
            <person name="Fuchs J."/>
            <person name="Jenkins J."/>
            <person name="Haas F.B."/>
            <person name="Piednoel M."/>
            <person name="Gundlach H."/>
            <person name="Van Bel M."/>
            <person name="Meyberg R."/>
            <person name="Vives C."/>
            <person name="Morata J."/>
            <person name="Symeonidi A."/>
            <person name="Hiss M."/>
            <person name="Muchero W."/>
            <person name="Kamisugi Y."/>
            <person name="Saleh O."/>
            <person name="Blanc G."/>
            <person name="Decker E.L."/>
            <person name="van Gessel N."/>
            <person name="Grimwood J."/>
            <person name="Hayes R.D."/>
            <person name="Graham S.W."/>
            <person name="Gunter L.E."/>
            <person name="McDaniel S.F."/>
            <person name="Hoernstein S.N.W."/>
            <person name="Larsson A."/>
            <person name="Li F.W."/>
            <person name="Perroud P.F."/>
            <person name="Phillips J."/>
            <person name="Ranjan P."/>
            <person name="Rokshar D.S."/>
            <person name="Rothfels C.J."/>
            <person name="Schneider L."/>
            <person name="Shu S."/>
            <person name="Stevenson D.W."/>
            <person name="Thummler F."/>
            <person name="Tillich M."/>
            <person name="Villarreal Aguilar J.C."/>
            <person name="Widiez T."/>
            <person name="Wong G.K."/>
            <person name="Wymore A."/>
            <person name="Zhang Y."/>
            <person name="Zimmer A.D."/>
            <person name="Quatrano R.S."/>
            <person name="Mayer K.F.X."/>
            <person name="Goodstein D."/>
            <person name="Casacuberta J.M."/>
            <person name="Vandepoele K."/>
            <person name="Reski R."/>
            <person name="Cuming A.C."/>
            <person name="Tuskan G.A."/>
            <person name="Maumus F."/>
            <person name="Salse J."/>
            <person name="Schmutz J."/>
            <person name="Rensing S.A."/>
        </authorList>
    </citation>
    <scope>NUCLEOTIDE SEQUENCE [LARGE SCALE GENOMIC DNA]</scope>
    <source>
        <strain evidence="2 3">cv. Gransden 2004</strain>
    </source>
</reference>
<dbReference type="Gramene" id="Pp3c3_36140V3.1">
    <property type="protein sequence ID" value="Pp3c3_36140V3.1"/>
    <property type="gene ID" value="Pp3c3_36140"/>
</dbReference>
<sequence length="72" mass="8323">MDSLTTTLFHTQQLNYVLTRRITWTSRRNGGKSDQLRPLMSIMKSQDAQILKFFFSPNQTSIITLQDSTSLI</sequence>
<dbReference type="AlphaFoldDB" id="A0A2K1KXD8"/>
<evidence type="ECO:0000313" key="2">
    <source>
        <dbReference type="EnsemblPlants" id="Pp3c3_36140V3.1"/>
    </source>
</evidence>
<gene>
    <name evidence="1" type="ORF">PHYPA_005449</name>
</gene>
<protein>
    <submittedName>
        <fullName evidence="1 2">Uncharacterized protein</fullName>
    </submittedName>
</protein>
<keyword evidence="3" id="KW-1185">Reference proteome</keyword>
<accession>A0A2K1KXD8</accession>
<proteinExistence type="predicted"/>
<dbReference type="EnsemblPlants" id="Pp3c3_36140V3.2">
    <property type="protein sequence ID" value="Pp3c3_36140V3.2"/>
    <property type="gene ID" value="Pp3c3_36140"/>
</dbReference>
<reference evidence="2" key="3">
    <citation type="submission" date="2020-12" db="UniProtKB">
        <authorList>
            <consortium name="EnsemblPlants"/>
        </authorList>
    </citation>
    <scope>IDENTIFICATION</scope>
</reference>
<evidence type="ECO:0000313" key="3">
    <source>
        <dbReference type="Proteomes" id="UP000006727"/>
    </source>
</evidence>
<dbReference type="InParanoid" id="A0A2K1KXD8"/>
<dbReference type="Proteomes" id="UP000006727">
    <property type="component" value="Chromosome 3"/>
</dbReference>
<reference evidence="1 3" key="1">
    <citation type="journal article" date="2008" name="Science">
        <title>The Physcomitrella genome reveals evolutionary insights into the conquest of land by plants.</title>
        <authorList>
            <person name="Rensing S."/>
            <person name="Lang D."/>
            <person name="Zimmer A."/>
            <person name="Terry A."/>
            <person name="Salamov A."/>
            <person name="Shapiro H."/>
            <person name="Nishiyama T."/>
            <person name="Perroud P.-F."/>
            <person name="Lindquist E."/>
            <person name="Kamisugi Y."/>
            <person name="Tanahashi T."/>
            <person name="Sakakibara K."/>
            <person name="Fujita T."/>
            <person name="Oishi K."/>
            <person name="Shin-I T."/>
            <person name="Kuroki Y."/>
            <person name="Toyoda A."/>
            <person name="Suzuki Y."/>
            <person name="Hashimoto A."/>
            <person name="Yamaguchi K."/>
            <person name="Sugano A."/>
            <person name="Kohara Y."/>
            <person name="Fujiyama A."/>
            <person name="Anterola A."/>
            <person name="Aoki S."/>
            <person name="Ashton N."/>
            <person name="Barbazuk W.B."/>
            <person name="Barker E."/>
            <person name="Bennetzen J."/>
            <person name="Bezanilla M."/>
            <person name="Blankenship R."/>
            <person name="Cho S.H."/>
            <person name="Dutcher S."/>
            <person name="Estelle M."/>
            <person name="Fawcett J.A."/>
            <person name="Gundlach H."/>
            <person name="Hanada K."/>
            <person name="Heyl A."/>
            <person name="Hicks K.A."/>
            <person name="Hugh J."/>
            <person name="Lohr M."/>
            <person name="Mayer K."/>
            <person name="Melkozernov A."/>
            <person name="Murata T."/>
            <person name="Nelson D."/>
            <person name="Pils B."/>
            <person name="Prigge M."/>
            <person name="Reiss B."/>
            <person name="Renner T."/>
            <person name="Rombauts S."/>
            <person name="Rushton P."/>
            <person name="Sanderfoot A."/>
            <person name="Schween G."/>
            <person name="Shiu S.-H."/>
            <person name="Stueber K."/>
            <person name="Theodoulou F.L."/>
            <person name="Tu H."/>
            <person name="Van de Peer Y."/>
            <person name="Verrier P.J."/>
            <person name="Waters E."/>
            <person name="Wood A."/>
            <person name="Yang L."/>
            <person name="Cove D."/>
            <person name="Cuming A."/>
            <person name="Hasebe M."/>
            <person name="Lucas S."/>
            <person name="Mishler D.B."/>
            <person name="Reski R."/>
            <person name="Grigoriev I."/>
            <person name="Quatrano R.S."/>
            <person name="Boore J.L."/>
        </authorList>
    </citation>
    <scope>NUCLEOTIDE SEQUENCE [LARGE SCALE GENOMIC DNA]</scope>
    <source>
        <strain evidence="2 3">cv. Gransden 2004</strain>
    </source>
</reference>
<dbReference type="Gramene" id="Pp3c3_36140V3.2">
    <property type="protein sequence ID" value="Pp3c3_36140V3.2"/>
    <property type="gene ID" value="Pp3c3_36140"/>
</dbReference>
<name>A0A2K1KXD8_PHYPA</name>
<organism evidence="1">
    <name type="scientific">Physcomitrium patens</name>
    <name type="common">Spreading-leaved earth moss</name>
    <name type="synonym">Physcomitrella patens</name>
    <dbReference type="NCBI Taxonomy" id="3218"/>
    <lineage>
        <taxon>Eukaryota</taxon>
        <taxon>Viridiplantae</taxon>
        <taxon>Streptophyta</taxon>
        <taxon>Embryophyta</taxon>
        <taxon>Bryophyta</taxon>
        <taxon>Bryophytina</taxon>
        <taxon>Bryopsida</taxon>
        <taxon>Funariidae</taxon>
        <taxon>Funariales</taxon>
        <taxon>Funariaceae</taxon>
        <taxon>Physcomitrium</taxon>
    </lineage>
</organism>
<dbReference type="EMBL" id="ABEU02000003">
    <property type="protein sequence ID" value="PNR58454.1"/>
    <property type="molecule type" value="Genomic_DNA"/>
</dbReference>
<dbReference type="EnsemblPlants" id="Pp3c3_36140V3.1">
    <property type="protein sequence ID" value="Pp3c3_36140V3.1"/>
    <property type="gene ID" value="Pp3c3_36140"/>
</dbReference>